<evidence type="ECO:0008006" key="5">
    <source>
        <dbReference type="Google" id="ProtNLM"/>
    </source>
</evidence>
<keyword evidence="2" id="KW-0472">Membrane</keyword>
<keyword evidence="2" id="KW-0812">Transmembrane</keyword>
<protein>
    <recommendedName>
        <fullName evidence="5">LPXTG-domain-containing protein cell wall anchor domain</fullName>
    </recommendedName>
</protein>
<keyword evidence="2" id="KW-1133">Transmembrane helix</keyword>
<name>R3U941_9ENTE</name>
<dbReference type="OrthoDB" id="2193634at2"/>
<evidence type="ECO:0000313" key="4">
    <source>
        <dbReference type="Proteomes" id="UP000013840"/>
    </source>
</evidence>
<feature type="compositionally biased region" description="Low complexity" evidence="1">
    <location>
        <begin position="48"/>
        <end position="67"/>
    </location>
</feature>
<reference evidence="3 4" key="1">
    <citation type="submission" date="2013-02" db="EMBL/GenBank/DDBJ databases">
        <title>The Genome Sequence of Enterococcus caccae BAA-1240.</title>
        <authorList>
            <consortium name="The Broad Institute Genome Sequencing Platform"/>
            <consortium name="The Broad Institute Genome Sequencing Center for Infectious Disease"/>
            <person name="Earl A.M."/>
            <person name="Gilmore M.S."/>
            <person name="Lebreton F."/>
            <person name="Walker B."/>
            <person name="Young S.K."/>
            <person name="Zeng Q."/>
            <person name="Gargeya S."/>
            <person name="Fitzgerald M."/>
            <person name="Haas B."/>
            <person name="Abouelleil A."/>
            <person name="Alvarado L."/>
            <person name="Arachchi H.M."/>
            <person name="Berlin A.M."/>
            <person name="Chapman S.B."/>
            <person name="Dewar J."/>
            <person name="Goldberg J."/>
            <person name="Griggs A."/>
            <person name="Gujja S."/>
            <person name="Hansen M."/>
            <person name="Howarth C."/>
            <person name="Imamovic A."/>
            <person name="Larimer J."/>
            <person name="McCowan C."/>
            <person name="Murphy C."/>
            <person name="Neiman D."/>
            <person name="Pearson M."/>
            <person name="Priest M."/>
            <person name="Roberts A."/>
            <person name="Saif S."/>
            <person name="Shea T."/>
            <person name="Sisk P."/>
            <person name="Sykes S."/>
            <person name="Wortman J."/>
            <person name="Nusbaum C."/>
            <person name="Birren B."/>
        </authorList>
    </citation>
    <scope>NUCLEOTIDE SEQUENCE [LARGE SCALE GENOMIC DNA]</scope>
    <source>
        <strain evidence="3 4">ATCC BAA-1240</strain>
    </source>
</reference>
<comment type="caution">
    <text evidence="3">The sequence shown here is derived from an EMBL/GenBank/DDBJ whole genome shotgun (WGS) entry which is preliminary data.</text>
</comment>
<gene>
    <name evidence="3" type="ORF">UC7_00462</name>
</gene>
<evidence type="ECO:0000256" key="1">
    <source>
        <dbReference type="SAM" id="MobiDB-lite"/>
    </source>
</evidence>
<dbReference type="EMBL" id="AJAU01000005">
    <property type="protein sequence ID" value="EOL50469.1"/>
    <property type="molecule type" value="Genomic_DNA"/>
</dbReference>
<dbReference type="RefSeq" id="WP_010770645.1">
    <property type="nucleotide sequence ID" value="NZ_KB946332.1"/>
</dbReference>
<dbReference type="PATRIC" id="fig|1158612.3.peg.467"/>
<evidence type="ECO:0000313" key="3">
    <source>
        <dbReference type="EMBL" id="EOL50469.1"/>
    </source>
</evidence>
<accession>R3U941</accession>
<dbReference type="STRING" id="317735.RU98_GL000867"/>
<dbReference type="Proteomes" id="UP000013840">
    <property type="component" value="Unassembled WGS sequence"/>
</dbReference>
<feature type="region of interest" description="Disordered" evidence="1">
    <location>
        <begin position="46"/>
        <end position="73"/>
    </location>
</feature>
<proteinExistence type="predicted"/>
<feature type="transmembrane region" description="Helical" evidence="2">
    <location>
        <begin position="82"/>
        <end position="100"/>
    </location>
</feature>
<keyword evidence="4" id="KW-1185">Reference proteome</keyword>
<evidence type="ECO:0000256" key="2">
    <source>
        <dbReference type="SAM" id="Phobius"/>
    </source>
</evidence>
<sequence>MKINKFIKYLIVSFLLLFFLIVPTGKVIAQEGAEVSIKGEITLFDEGTSSNGGTKTSTSTSNISISKPKGRMPSTGELVKNGLAISGSLLVVTICLVYGLRRHHQKNRKEQ</sequence>
<organism evidence="3 4">
    <name type="scientific">Enterococcus caccae ATCC BAA-1240</name>
    <dbReference type="NCBI Taxonomy" id="1158612"/>
    <lineage>
        <taxon>Bacteria</taxon>
        <taxon>Bacillati</taxon>
        <taxon>Bacillota</taxon>
        <taxon>Bacilli</taxon>
        <taxon>Lactobacillales</taxon>
        <taxon>Enterococcaceae</taxon>
        <taxon>Enterococcus</taxon>
    </lineage>
</organism>
<dbReference type="AlphaFoldDB" id="R3U941"/>